<dbReference type="Proteomes" id="UP001055634">
    <property type="component" value="Segment"/>
</dbReference>
<name>A0A9E7SQY9_9CAUD</name>
<evidence type="ECO:0000313" key="1">
    <source>
        <dbReference type="EMBL" id="UTC28489.1"/>
    </source>
</evidence>
<accession>A0A9E7SQY9</accession>
<reference evidence="1" key="1">
    <citation type="submission" date="2022-04" db="EMBL/GenBank/DDBJ databases">
        <authorList>
            <person name="Friedrich I."/>
            <person name="Schneider D."/>
            <person name="Poehlein A."/>
            <person name="Hertel R."/>
            <person name="Daniel R."/>
        </authorList>
    </citation>
    <scope>NUCLEOTIDE SEQUENCE</scope>
</reference>
<gene>
    <name evidence="1" type="ORF">GURKE_04870</name>
</gene>
<sequence length="257" mass="27587">MTRRIPYDVTISLTVHDPRALHAAAVAAYLDASPNAEPGEYEDFLGTRAAPIVTGCLRHLLDPGSLAGCEIEDSTAEAMMGLDLSADYEEPPRLSALPVLVTLQNPEPTPGEAETFVARFATVEAAEAFLGSGHMMIDPVRLFNGAYSVTDSITADVFMRDEIALFASTASDATVAPGTRVEIVRPLGDDECDPEVGVMYRVRLPGGEEEDAFADELTPIAFDADCQAGLHDWIGEPGRLHRDTTCGRCGERYGDPD</sequence>
<organism evidence="1 2">
    <name type="scientific">Brevundimonas phage vB_BpoS-Gurke</name>
    <dbReference type="NCBI Taxonomy" id="2948599"/>
    <lineage>
        <taxon>Viruses</taxon>
        <taxon>Duplodnaviria</taxon>
        <taxon>Heunggongvirae</taxon>
        <taxon>Uroviricota</taxon>
        <taxon>Caudoviricetes</taxon>
        <taxon>Jeanschmidtviridae</taxon>
        <taxon>Kikimoravirus</taxon>
        <taxon>Kikimoravirus gurke</taxon>
    </lineage>
</organism>
<proteinExistence type="predicted"/>
<evidence type="ECO:0000313" key="2">
    <source>
        <dbReference type="Proteomes" id="UP001055634"/>
    </source>
</evidence>
<keyword evidence="2" id="KW-1185">Reference proteome</keyword>
<protein>
    <submittedName>
        <fullName evidence="1">Uncharacterized protein</fullName>
    </submittedName>
</protein>
<dbReference type="EMBL" id="ON529850">
    <property type="protein sequence ID" value="UTC28489.1"/>
    <property type="molecule type" value="Genomic_DNA"/>
</dbReference>